<keyword evidence="3" id="KW-1185">Reference proteome</keyword>
<keyword evidence="1" id="KW-0479">Metal-binding</keyword>
<dbReference type="InterPro" id="IPR036390">
    <property type="entry name" value="WH_DNA-bd_sf"/>
</dbReference>
<evidence type="ECO:0000256" key="1">
    <source>
        <dbReference type="PIRSR" id="PIRSR602481-1"/>
    </source>
</evidence>
<comment type="cofactor">
    <cofactor evidence="1">
        <name>Zn(2+)</name>
        <dbReference type="ChEBI" id="CHEBI:29105"/>
    </cofactor>
    <text evidence="1">Binds 1 zinc ion per subunit.</text>
</comment>
<feature type="binding site" evidence="1">
    <location>
        <position position="99"/>
    </location>
    <ligand>
        <name>Zn(2+)</name>
        <dbReference type="ChEBI" id="CHEBI:29105"/>
    </ligand>
</feature>
<dbReference type="OrthoDB" id="594893at2"/>
<dbReference type="GO" id="GO:1900376">
    <property type="term" value="P:regulation of secondary metabolite biosynthetic process"/>
    <property type="evidence" value="ECO:0007669"/>
    <property type="project" value="TreeGrafter"/>
</dbReference>
<dbReference type="GO" id="GO:0000976">
    <property type="term" value="F:transcription cis-regulatory region binding"/>
    <property type="evidence" value="ECO:0007669"/>
    <property type="project" value="TreeGrafter"/>
</dbReference>
<dbReference type="InterPro" id="IPR036388">
    <property type="entry name" value="WH-like_DNA-bd_sf"/>
</dbReference>
<comment type="caution">
    <text evidence="2">The sequence shown here is derived from an EMBL/GenBank/DDBJ whole genome shotgun (WGS) entry which is preliminary data.</text>
</comment>
<evidence type="ECO:0000313" key="3">
    <source>
        <dbReference type="Proteomes" id="UP000036958"/>
    </source>
</evidence>
<protein>
    <submittedName>
        <fullName evidence="2">Fur family transcriptional regulator</fullName>
    </submittedName>
</protein>
<reference evidence="3" key="1">
    <citation type="submission" date="2015-07" db="EMBL/GenBank/DDBJ databases">
        <title>Genome sequencing of Sunxiuqinia dokdonensis strain SK.</title>
        <authorList>
            <person name="Ahn S."/>
            <person name="Kim B.-C."/>
        </authorList>
    </citation>
    <scope>NUCLEOTIDE SEQUENCE [LARGE SCALE GENOMIC DNA]</scope>
    <source>
        <strain evidence="3">SK</strain>
    </source>
</reference>
<sequence length="137" mass="15379">MKKDIDNKLQSRNIKPTAMRELVLQVLTEQKTAISLPELEQKFEKADKATLYRTLKTFQKNKLIHSIEDGSGSVKYALCQEACECQPDDLHVHFLCTNCNQTFCLNDIPVPTINLPSSFSLGSVNMVVKGVCSNCDK</sequence>
<name>A0A0L8VAS4_9BACT</name>
<dbReference type="GO" id="GO:0045892">
    <property type="term" value="P:negative regulation of DNA-templated transcription"/>
    <property type="evidence" value="ECO:0007669"/>
    <property type="project" value="TreeGrafter"/>
</dbReference>
<dbReference type="Proteomes" id="UP000036958">
    <property type="component" value="Unassembled WGS sequence"/>
</dbReference>
<accession>A0A0L8VAS4</accession>
<dbReference type="EMBL" id="LGIA01000131">
    <property type="protein sequence ID" value="KOH45453.1"/>
    <property type="molecule type" value="Genomic_DNA"/>
</dbReference>
<dbReference type="GO" id="GO:0008270">
    <property type="term" value="F:zinc ion binding"/>
    <property type="evidence" value="ECO:0007669"/>
    <property type="project" value="TreeGrafter"/>
</dbReference>
<dbReference type="SUPFAM" id="SSF46785">
    <property type="entry name" value="Winged helix' DNA-binding domain"/>
    <property type="match status" value="1"/>
</dbReference>
<organism evidence="2 3">
    <name type="scientific">Sunxiuqinia dokdonensis</name>
    <dbReference type="NCBI Taxonomy" id="1409788"/>
    <lineage>
        <taxon>Bacteria</taxon>
        <taxon>Pseudomonadati</taxon>
        <taxon>Bacteroidota</taxon>
        <taxon>Bacteroidia</taxon>
        <taxon>Marinilabiliales</taxon>
        <taxon>Prolixibacteraceae</taxon>
        <taxon>Sunxiuqinia</taxon>
    </lineage>
</organism>
<feature type="binding site" evidence="1">
    <location>
        <position position="96"/>
    </location>
    <ligand>
        <name>Zn(2+)</name>
        <dbReference type="ChEBI" id="CHEBI:29105"/>
    </ligand>
</feature>
<proteinExistence type="predicted"/>
<dbReference type="GO" id="GO:0003700">
    <property type="term" value="F:DNA-binding transcription factor activity"/>
    <property type="evidence" value="ECO:0007669"/>
    <property type="project" value="InterPro"/>
</dbReference>
<dbReference type="RefSeq" id="WP_053181910.1">
    <property type="nucleotide sequence ID" value="NZ_LGIA01000131.1"/>
</dbReference>
<keyword evidence="1" id="KW-0862">Zinc</keyword>
<dbReference type="PANTHER" id="PTHR33202">
    <property type="entry name" value="ZINC UPTAKE REGULATION PROTEIN"/>
    <property type="match status" value="1"/>
</dbReference>
<evidence type="ECO:0000313" key="2">
    <source>
        <dbReference type="EMBL" id="KOH45453.1"/>
    </source>
</evidence>
<dbReference type="STRING" id="1409788.NC99_17300"/>
<feature type="binding site" evidence="1">
    <location>
        <position position="135"/>
    </location>
    <ligand>
        <name>Zn(2+)</name>
        <dbReference type="ChEBI" id="CHEBI:29105"/>
    </ligand>
</feature>
<dbReference type="AlphaFoldDB" id="A0A0L8VAS4"/>
<feature type="binding site" evidence="1">
    <location>
        <position position="132"/>
    </location>
    <ligand>
        <name>Zn(2+)</name>
        <dbReference type="ChEBI" id="CHEBI:29105"/>
    </ligand>
</feature>
<gene>
    <name evidence="2" type="ORF">NC99_17300</name>
</gene>
<dbReference type="InterPro" id="IPR002481">
    <property type="entry name" value="FUR"/>
</dbReference>
<dbReference type="PANTHER" id="PTHR33202:SF22">
    <property type="entry name" value="HYDROGEN PEROXIDE SENSITIVE REPRESSOR"/>
    <property type="match status" value="1"/>
</dbReference>
<dbReference type="Gene3D" id="1.10.10.10">
    <property type="entry name" value="Winged helix-like DNA-binding domain superfamily/Winged helix DNA-binding domain"/>
    <property type="match status" value="1"/>
</dbReference>
<dbReference type="Pfam" id="PF01475">
    <property type="entry name" value="FUR"/>
    <property type="match status" value="1"/>
</dbReference>